<accession>A0A1H6XH20</accession>
<dbReference type="OrthoDB" id="5147804at2"/>
<keyword evidence="1" id="KW-1133">Transmembrane helix</keyword>
<protein>
    <submittedName>
        <fullName evidence="2">Uncharacterized protein</fullName>
    </submittedName>
</protein>
<feature type="transmembrane region" description="Helical" evidence="1">
    <location>
        <begin position="50"/>
        <end position="73"/>
    </location>
</feature>
<gene>
    <name evidence="2" type="ORF">SAMN05421637_1289</name>
</gene>
<dbReference type="AlphaFoldDB" id="A0A1H6XH20"/>
<proteinExistence type="predicted"/>
<sequence length="94" mass="9931">MHPTAKRCAQWATGLVLIGTFVVIAGPEIMSRASYATGAGDEVVFWFLNYVVGGLRLFAVPIAAALVCAAVVIQVLAPTREDASTEDTEHPTEA</sequence>
<name>A0A1H6XH20_9MICO</name>
<keyword evidence="1" id="KW-0812">Transmembrane</keyword>
<feature type="transmembrane region" description="Helical" evidence="1">
    <location>
        <begin position="12"/>
        <end position="30"/>
    </location>
</feature>
<dbReference type="STRING" id="1043493.SAMN05421637_1289"/>
<evidence type="ECO:0000256" key="1">
    <source>
        <dbReference type="SAM" id="Phobius"/>
    </source>
</evidence>
<dbReference type="Proteomes" id="UP000183315">
    <property type="component" value="Unassembled WGS sequence"/>
</dbReference>
<dbReference type="RefSeq" id="WP_042214066.1">
    <property type="nucleotide sequence ID" value="NZ_BBLU01000005.1"/>
</dbReference>
<keyword evidence="3" id="KW-1185">Reference proteome</keyword>
<dbReference type="EMBL" id="FNZI01000002">
    <property type="protein sequence ID" value="SEJ24142.1"/>
    <property type="molecule type" value="Genomic_DNA"/>
</dbReference>
<evidence type="ECO:0000313" key="2">
    <source>
        <dbReference type="EMBL" id="SEJ24142.1"/>
    </source>
</evidence>
<keyword evidence="1" id="KW-0472">Membrane</keyword>
<reference evidence="3" key="1">
    <citation type="submission" date="2016-10" db="EMBL/GenBank/DDBJ databases">
        <authorList>
            <person name="Varghese N."/>
        </authorList>
    </citation>
    <scope>NUCLEOTIDE SEQUENCE [LARGE SCALE GENOMIC DNA]</scope>
    <source>
        <strain evidence="3">DSM 24868</strain>
    </source>
</reference>
<evidence type="ECO:0000313" key="3">
    <source>
        <dbReference type="Proteomes" id="UP000183315"/>
    </source>
</evidence>
<organism evidence="2 3">
    <name type="scientific">Demequina mangrovi</name>
    <dbReference type="NCBI Taxonomy" id="1043493"/>
    <lineage>
        <taxon>Bacteria</taxon>
        <taxon>Bacillati</taxon>
        <taxon>Actinomycetota</taxon>
        <taxon>Actinomycetes</taxon>
        <taxon>Micrococcales</taxon>
        <taxon>Demequinaceae</taxon>
        <taxon>Demequina</taxon>
    </lineage>
</organism>